<evidence type="ECO:0000256" key="2">
    <source>
        <dbReference type="ARBA" id="ARBA00023239"/>
    </source>
</evidence>
<dbReference type="Pfam" id="PF04295">
    <property type="entry name" value="GD_AH_second"/>
    <property type="match status" value="1"/>
</dbReference>
<dbReference type="CDD" id="cd11613">
    <property type="entry name" value="SAF_AH_GD"/>
    <property type="match status" value="1"/>
</dbReference>
<evidence type="ECO:0000259" key="3">
    <source>
        <dbReference type="SMART" id="SM00858"/>
    </source>
</evidence>
<accession>A0ABV7V4H2</accession>
<reference evidence="5" key="1">
    <citation type="journal article" date="2019" name="Int. J. Syst. Evol. Microbiol.">
        <title>The Global Catalogue of Microorganisms (GCM) 10K type strain sequencing project: providing services to taxonomists for standard genome sequencing and annotation.</title>
        <authorList>
            <consortium name="The Broad Institute Genomics Platform"/>
            <consortium name="The Broad Institute Genome Sequencing Center for Infectious Disease"/>
            <person name="Wu L."/>
            <person name="Ma J."/>
        </authorList>
    </citation>
    <scope>NUCLEOTIDE SEQUENCE [LARGE SCALE GENOMIC DNA]</scope>
    <source>
        <strain evidence="5">KCTC 42224</strain>
    </source>
</reference>
<proteinExistence type="inferred from homology"/>
<dbReference type="Pfam" id="PF20629">
    <property type="entry name" value="GD_AH_C"/>
    <property type="match status" value="1"/>
</dbReference>
<comment type="caution">
    <text evidence="4">The sequence shown here is derived from an EMBL/GenBank/DDBJ whole genome shotgun (WGS) entry which is preliminary data.</text>
</comment>
<sequence length="510" mass="52710">MTDAPDTLAPPLPDALQIAPRDDVAVALRPLEAGQTVRVGTASITLNQAIPAGHKFALVPIAAGAPVHRYGARIGLATVAIAVGDHVHSHNMATALRGEVDYAFAPQAAPTMPVRRADAPTFLGHVRPDGSVGTRNEVWILPTVGCVGRLGERLAQRGQAMIAALPDAQIDGVHAFNHPFGCSQLGADLEGTAAILAALACNPNAGGVLLLGLGCESNQLDALLARIPQERRARLRVLRAQSEGDEFAAGEAHLADLLALMAQDRREPVPLSALRLGVKCGGSDAMSGLTANPLIGRMTDAVIQAGGAAILTEIPEVFGAETLLLERATSAEVFDRLSTLVNRFKRYFLDHGEPVSENPSPGNIAGGITTLEEKSLGAVQKGGQAPVTDVIDYGQRLSQPGLTVLEAPGNDAVSTTALAAAGATLTLFSTGRGTPLGSPVPTIKIASNSALARHKPGWIDFDAGQALSLGMDAAAEALLAQILAIASGSPARNEANDERAIGIWKRGVTL</sequence>
<dbReference type="Proteomes" id="UP001595683">
    <property type="component" value="Unassembled WGS sequence"/>
</dbReference>
<feature type="domain" description="SAF" evidence="3">
    <location>
        <begin position="22"/>
        <end position="93"/>
    </location>
</feature>
<dbReference type="GO" id="GO:0016787">
    <property type="term" value="F:hydrolase activity"/>
    <property type="evidence" value="ECO:0007669"/>
    <property type="project" value="UniProtKB-KW"/>
</dbReference>
<dbReference type="EMBL" id="JBHRYE010000012">
    <property type="protein sequence ID" value="MFC3671581.1"/>
    <property type="molecule type" value="Genomic_DNA"/>
</dbReference>
<dbReference type="InterPro" id="IPR048332">
    <property type="entry name" value="GD_AH_C"/>
</dbReference>
<dbReference type="InterPro" id="IPR044144">
    <property type="entry name" value="SAF_UxaA/GarD"/>
</dbReference>
<comment type="similarity">
    <text evidence="1">Belongs to the UxaA family.</text>
</comment>
<dbReference type="Gene3D" id="2.30.130.110">
    <property type="match status" value="1"/>
</dbReference>
<dbReference type="RefSeq" id="WP_191323630.1">
    <property type="nucleotide sequence ID" value="NZ_BMZP01000005.1"/>
</dbReference>
<keyword evidence="5" id="KW-1185">Reference proteome</keyword>
<dbReference type="InterPro" id="IPR013974">
    <property type="entry name" value="SAF"/>
</dbReference>
<organism evidence="4 5">
    <name type="scientific">Novosphingobium pokkalii</name>
    <dbReference type="NCBI Taxonomy" id="1770194"/>
    <lineage>
        <taxon>Bacteria</taxon>
        <taxon>Pseudomonadati</taxon>
        <taxon>Pseudomonadota</taxon>
        <taxon>Alphaproteobacteria</taxon>
        <taxon>Sphingomonadales</taxon>
        <taxon>Sphingomonadaceae</taxon>
        <taxon>Novosphingobium</taxon>
    </lineage>
</organism>
<keyword evidence="2" id="KW-0456">Lyase</keyword>
<evidence type="ECO:0000313" key="5">
    <source>
        <dbReference type="Proteomes" id="UP001595683"/>
    </source>
</evidence>
<dbReference type="Pfam" id="PF08666">
    <property type="entry name" value="SAF"/>
    <property type="match status" value="1"/>
</dbReference>
<dbReference type="PANTHER" id="PTHR30536">
    <property type="entry name" value="ALTRONATE/GALACTARATE DEHYDRATASE"/>
    <property type="match status" value="1"/>
</dbReference>
<evidence type="ECO:0000313" key="4">
    <source>
        <dbReference type="EMBL" id="MFC3671581.1"/>
    </source>
</evidence>
<evidence type="ECO:0000256" key="1">
    <source>
        <dbReference type="ARBA" id="ARBA00010986"/>
    </source>
</evidence>
<dbReference type="PANTHER" id="PTHR30536:SF5">
    <property type="entry name" value="ALTRONATE DEHYDRATASE"/>
    <property type="match status" value="1"/>
</dbReference>
<keyword evidence="4" id="KW-0378">Hydrolase</keyword>
<dbReference type="InterPro" id="IPR007392">
    <property type="entry name" value="GD_AH_second"/>
</dbReference>
<dbReference type="InterPro" id="IPR052172">
    <property type="entry name" value="UxaA_altronate/galactarate_dh"/>
</dbReference>
<dbReference type="SMART" id="SM00858">
    <property type="entry name" value="SAF"/>
    <property type="match status" value="1"/>
</dbReference>
<name>A0ABV7V4H2_9SPHN</name>
<protein>
    <submittedName>
        <fullName evidence="4">UxaA family hydrolase</fullName>
    </submittedName>
</protein>
<gene>
    <name evidence="4" type="ORF">ACFOOT_09085</name>
</gene>